<keyword evidence="2" id="KW-1185">Reference proteome</keyword>
<evidence type="ECO:0000313" key="1">
    <source>
        <dbReference type="EMBL" id="KAE8156621.1"/>
    </source>
</evidence>
<sequence length="74" mass="8412">MGLRFIIPEFIWPIETQLPGLNSAASFTVFLFMVYLFNYTSTALFSQCGWLMGINVAGSKSQDREREGNRSNKI</sequence>
<reference evidence="1 2" key="1">
    <citation type="submission" date="2019-04" db="EMBL/GenBank/DDBJ databases">
        <title>Friends and foes A comparative genomics study of 23 Aspergillus species from section Flavi.</title>
        <authorList>
            <consortium name="DOE Joint Genome Institute"/>
            <person name="Kjaerbolling I."/>
            <person name="Vesth T."/>
            <person name="Frisvad J.C."/>
            <person name="Nybo J.L."/>
            <person name="Theobald S."/>
            <person name="Kildgaard S."/>
            <person name="Isbrandt T."/>
            <person name="Kuo A."/>
            <person name="Sato A."/>
            <person name="Lyhne E.K."/>
            <person name="Kogle M.E."/>
            <person name="Wiebenga A."/>
            <person name="Kun R.S."/>
            <person name="Lubbers R.J."/>
            <person name="Makela M.R."/>
            <person name="Barry K."/>
            <person name="Chovatia M."/>
            <person name="Clum A."/>
            <person name="Daum C."/>
            <person name="Haridas S."/>
            <person name="He G."/>
            <person name="LaButti K."/>
            <person name="Lipzen A."/>
            <person name="Mondo S."/>
            <person name="Riley R."/>
            <person name="Salamov A."/>
            <person name="Simmons B.A."/>
            <person name="Magnuson J.K."/>
            <person name="Henrissat B."/>
            <person name="Mortensen U.H."/>
            <person name="Larsen T.O."/>
            <person name="Devries R.P."/>
            <person name="Grigoriev I.V."/>
            <person name="Machida M."/>
            <person name="Baker S.E."/>
            <person name="Andersen M.R."/>
        </authorList>
    </citation>
    <scope>NUCLEOTIDE SEQUENCE [LARGE SCALE GENOMIC DNA]</scope>
    <source>
        <strain evidence="1 2">CBS 117626</strain>
    </source>
</reference>
<organism evidence="1 2">
    <name type="scientific">Aspergillus tamarii</name>
    <dbReference type="NCBI Taxonomy" id="41984"/>
    <lineage>
        <taxon>Eukaryota</taxon>
        <taxon>Fungi</taxon>
        <taxon>Dikarya</taxon>
        <taxon>Ascomycota</taxon>
        <taxon>Pezizomycotina</taxon>
        <taxon>Eurotiomycetes</taxon>
        <taxon>Eurotiomycetidae</taxon>
        <taxon>Eurotiales</taxon>
        <taxon>Aspergillaceae</taxon>
        <taxon>Aspergillus</taxon>
        <taxon>Aspergillus subgen. Circumdati</taxon>
    </lineage>
</organism>
<dbReference type="EMBL" id="ML738753">
    <property type="protein sequence ID" value="KAE8156621.1"/>
    <property type="molecule type" value="Genomic_DNA"/>
</dbReference>
<accession>A0A5N6UEH4</accession>
<gene>
    <name evidence="1" type="ORF">BDV40DRAFT_280631</name>
</gene>
<dbReference type="Proteomes" id="UP000326950">
    <property type="component" value="Unassembled WGS sequence"/>
</dbReference>
<name>A0A5N6UEH4_ASPTM</name>
<protein>
    <submittedName>
        <fullName evidence="1">Uncharacterized protein</fullName>
    </submittedName>
</protein>
<dbReference type="AlphaFoldDB" id="A0A5N6UEH4"/>
<evidence type="ECO:0000313" key="2">
    <source>
        <dbReference type="Proteomes" id="UP000326950"/>
    </source>
</evidence>
<proteinExistence type="predicted"/>